<gene>
    <name evidence="2" type="ORF">HETIRDRAFT_416733</name>
</gene>
<sequence>MCKQNPLSVPLGIPEISLSAPDVYTTLKPYIVALACETGFYVLSIVTFALSTYILACKGLKTRAILVMWLATFFMFTVSTCHLVLQWIGDMDMVLSELWDLDPRNCTASYYSTEDGFSEAETVASYTDVYLSIINYVLSDAIVIWRVWIMWGRSAKVLIVLGSLSFGSILATAIWVPFGGLGSNNIIIIYSSTLAINAIATMLMAVKAWQHRRLIKAQLRNVEWKSQAGSILVLLVESGVIYCAIWIIFLVSWVCASITFDITTQAINEILPGIAIQVSGIYPTAIISLTGLQRTTWDMTIGKNISQNTPHAEMRLVTRNTRSGTSTIQNGHHHPTLSVDERPHISEVEARREEV</sequence>
<feature type="transmembrane region" description="Helical" evidence="1">
    <location>
        <begin position="187"/>
        <end position="209"/>
    </location>
</feature>
<feature type="transmembrane region" description="Helical" evidence="1">
    <location>
        <begin position="129"/>
        <end position="148"/>
    </location>
</feature>
<dbReference type="GeneID" id="20673352"/>
<evidence type="ECO:0000256" key="1">
    <source>
        <dbReference type="SAM" id="Phobius"/>
    </source>
</evidence>
<protein>
    <submittedName>
        <fullName evidence="2">Uncharacterized protein</fullName>
    </submittedName>
</protein>
<dbReference type="AlphaFoldDB" id="W4KA03"/>
<feature type="transmembrane region" description="Helical" evidence="1">
    <location>
        <begin position="67"/>
        <end position="89"/>
    </location>
</feature>
<keyword evidence="1" id="KW-0812">Transmembrane</keyword>
<accession>W4KA03</accession>
<feature type="transmembrane region" description="Helical" evidence="1">
    <location>
        <begin position="155"/>
        <end position="175"/>
    </location>
</feature>
<organism evidence="2 3">
    <name type="scientific">Heterobasidion irregulare (strain TC 32-1)</name>
    <dbReference type="NCBI Taxonomy" id="747525"/>
    <lineage>
        <taxon>Eukaryota</taxon>
        <taxon>Fungi</taxon>
        <taxon>Dikarya</taxon>
        <taxon>Basidiomycota</taxon>
        <taxon>Agaricomycotina</taxon>
        <taxon>Agaricomycetes</taxon>
        <taxon>Russulales</taxon>
        <taxon>Bondarzewiaceae</taxon>
        <taxon>Heterobasidion</taxon>
        <taxon>Heterobasidion annosum species complex</taxon>
    </lineage>
</organism>
<dbReference type="Proteomes" id="UP000030671">
    <property type="component" value="Unassembled WGS sequence"/>
</dbReference>
<dbReference type="KEGG" id="hir:HETIRDRAFT_416733"/>
<dbReference type="eggNOG" id="ENOG502SP7E">
    <property type="taxonomic scope" value="Eukaryota"/>
</dbReference>
<evidence type="ECO:0000313" key="3">
    <source>
        <dbReference type="Proteomes" id="UP000030671"/>
    </source>
</evidence>
<feature type="transmembrane region" description="Helical" evidence="1">
    <location>
        <begin position="30"/>
        <end position="55"/>
    </location>
</feature>
<dbReference type="EMBL" id="KI925457">
    <property type="protein sequence ID" value="ETW82608.1"/>
    <property type="molecule type" value="Genomic_DNA"/>
</dbReference>
<reference evidence="2 3" key="1">
    <citation type="journal article" date="2012" name="New Phytol.">
        <title>Insight into trade-off between wood decay and parasitism from the genome of a fungal forest pathogen.</title>
        <authorList>
            <person name="Olson A."/>
            <person name="Aerts A."/>
            <person name="Asiegbu F."/>
            <person name="Belbahri L."/>
            <person name="Bouzid O."/>
            <person name="Broberg A."/>
            <person name="Canback B."/>
            <person name="Coutinho P.M."/>
            <person name="Cullen D."/>
            <person name="Dalman K."/>
            <person name="Deflorio G."/>
            <person name="van Diepen L.T."/>
            <person name="Dunand C."/>
            <person name="Duplessis S."/>
            <person name="Durling M."/>
            <person name="Gonthier P."/>
            <person name="Grimwood J."/>
            <person name="Fossdal C.G."/>
            <person name="Hansson D."/>
            <person name="Henrissat B."/>
            <person name="Hietala A."/>
            <person name="Himmelstrand K."/>
            <person name="Hoffmeister D."/>
            <person name="Hogberg N."/>
            <person name="James T.Y."/>
            <person name="Karlsson M."/>
            <person name="Kohler A."/>
            <person name="Kues U."/>
            <person name="Lee Y.H."/>
            <person name="Lin Y.C."/>
            <person name="Lind M."/>
            <person name="Lindquist E."/>
            <person name="Lombard V."/>
            <person name="Lucas S."/>
            <person name="Lunden K."/>
            <person name="Morin E."/>
            <person name="Murat C."/>
            <person name="Park J."/>
            <person name="Raffaello T."/>
            <person name="Rouze P."/>
            <person name="Salamov A."/>
            <person name="Schmutz J."/>
            <person name="Solheim H."/>
            <person name="Stahlberg J."/>
            <person name="Velez H."/>
            <person name="de Vries R.P."/>
            <person name="Wiebenga A."/>
            <person name="Woodward S."/>
            <person name="Yakovlev I."/>
            <person name="Garbelotto M."/>
            <person name="Martin F."/>
            <person name="Grigoriev I.V."/>
            <person name="Stenlid J."/>
        </authorList>
    </citation>
    <scope>NUCLEOTIDE SEQUENCE [LARGE SCALE GENOMIC DNA]</scope>
    <source>
        <strain evidence="2 3">TC 32-1</strain>
    </source>
</reference>
<keyword evidence="1" id="KW-1133">Transmembrane helix</keyword>
<dbReference type="RefSeq" id="XP_009544957.1">
    <property type="nucleotide sequence ID" value="XM_009546662.1"/>
</dbReference>
<keyword evidence="3" id="KW-1185">Reference proteome</keyword>
<keyword evidence="1" id="KW-0472">Membrane</keyword>
<proteinExistence type="predicted"/>
<dbReference type="OrthoDB" id="3174319at2759"/>
<name>W4KA03_HETIT</name>
<evidence type="ECO:0000313" key="2">
    <source>
        <dbReference type="EMBL" id="ETW82608.1"/>
    </source>
</evidence>
<feature type="transmembrane region" description="Helical" evidence="1">
    <location>
        <begin position="230"/>
        <end position="254"/>
    </location>
</feature>
<dbReference type="InParanoid" id="W4KA03"/>
<dbReference type="HOGENOM" id="CLU_748135_0_0_1"/>